<accession>X1C5Z9</accession>
<protein>
    <submittedName>
        <fullName evidence="1">Uncharacterized protein</fullName>
    </submittedName>
</protein>
<dbReference type="AlphaFoldDB" id="X1C5Z9"/>
<proteinExistence type="predicted"/>
<evidence type="ECO:0000313" key="1">
    <source>
        <dbReference type="EMBL" id="GAG79826.1"/>
    </source>
</evidence>
<name>X1C5Z9_9ZZZZ</name>
<sequence>GNPGANLTFKAQEKAKENAGRFIEKIGLKVKALEDDYTIPKERIENAQEQPDFSALLQKSIISAAQTESENKHDILSRLITKRLQTENESLLALSSRIACDVVIRISLDRSLLTNNSRFFHLPFSVFCFYHLFQLLQSGNRTLYK</sequence>
<organism evidence="1">
    <name type="scientific">marine sediment metagenome</name>
    <dbReference type="NCBI Taxonomy" id="412755"/>
    <lineage>
        <taxon>unclassified sequences</taxon>
        <taxon>metagenomes</taxon>
        <taxon>ecological metagenomes</taxon>
    </lineage>
</organism>
<feature type="non-terminal residue" evidence="1">
    <location>
        <position position="1"/>
    </location>
</feature>
<dbReference type="EMBL" id="BART01013676">
    <property type="protein sequence ID" value="GAG79826.1"/>
    <property type="molecule type" value="Genomic_DNA"/>
</dbReference>
<reference evidence="1" key="1">
    <citation type="journal article" date="2014" name="Front. Microbiol.">
        <title>High frequency of phylogenetically diverse reductive dehalogenase-homologous genes in deep subseafloor sedimentary metagenomes.</title>
        <authorList>
            <person name="Kawai M."/>
            <person name="Futagami T."/>
            <person name="Toyoda A."/>
            <person name="Takaki Y."/>
            <person name="Nishi S."/>
            <person name="Hori S."/>
            <person name="Arai W."/>
            <person name="Tsubouchi T."/>
            <person name="Morono Y."/>
            <person name="Uchiyama I."/>
            <person name="Ito T."/>
            <person name="Fujiyama A."/>
            <person name="Inagaki F."/>
            <person name="Takami H."/>
        </authorList>
    </citation>
    <scope>NUCLEOTIDE SEQUENCE</scope>
    <source>
        <strain evidence="1">Expedition CK06-06</strain>
    </source>
</reference>
<comment type="caution">
    <text evidence="1">The sequence shown here is derived from an EMBL/GenBank/DDBJ whole genome shotgun (WGS) entry which is preliminary data.</text>
</comment>
<gene>
    <name evidence="1" type="ORF">S01H4_27816</name>
</gene>
<dbReference type="InterPro" id="IPR053773">
    <property type="entry name" value="Vpar_1526-like"/>
</dbReference>
<dbReference type="NCBIfam" id="NF045477">
    <property type="entry name" value="LPO_1073_dom"/>
    <property type="match status" value="1"/>
</dbReference>